<dbReference type="AlphaFoldDB" id="A0A9N9EME9"/>
<reference evidence="1" key="1">
    <citation type="submission" date="2021-06" db="EMBL/GenBank/DDBJ databases">
        <authorList>
            <person name="Kallberg Y."/>
            <person name="Tangrot J."/>
            <person name="Rosling A."/>
        </authorList>
    </citation>
    <scope>NUCLEOTIDE SEQUENCE</scope>
    <source>
        <strain evidence="1">BR232B</strain>
    </source>
</reference>
<organism evidence="1 2">
    <name type="scientific">Paraglomus brasilianum</name>
    <dbReference type="NCBI Taxonomy" id="144538"/>
    <lineage>
        <taxon>Eukaryota</taxon>
        <taxon>Fungi</taxon>
        <taxon>Fungi incertae sedis</taxon>
        <taxon>Mucoromycota</taxon>
        <taxon>Glomeromycotina</taxon>
        <taxon>Glomeromycetes</taxon>
        <taxon>Paraglomerales</taxon>
        <taxon>Paraglomeraceae</taxon>
        <taxon>Paraglomus</taxon>
    </lineage>
</organism>
<feature type="non-terminal residue" evidence="1">
    <location>
        <position position="43"/>
    </location>
</feature>
<keyword evidence="2" id="KW-1185">Reference proteome</keyword>
<gene>
    <name evidence="1" type="ORF">PBRASI_LOCUS11834</name>
</gene>
<protein>
    <submittedName>
        <fullName evidence="1">7993_t:CDS:1</fullName>
    </submittedName>
</protein>
<proteinExistence type="predicted"/>
<dbReference type="Proteomes" id="UP000789739">
    <property type="component" value="Unassembled WGS sequence"/>
</dbReference>
<feature type="non-terminal residue" evidence="1">
    <location>
        <position position="1"/>
    </location>
</feature>
<dbReference type="EMBL" id="CAJVPI010007079">
    <property type="protein sequence ID" value="CAG8681513.1"/>
    <property type="molecule type" value="Genomic_DNA"/>
</dbReference>
<evidence type="ECO:0000313" key="2">
    <source>
        <dbReference type="Proteomes" id="UP000789739"/>
    </source>
</evidence>
<sequence>TPHHRIPVFEQSLLKKKCTSIADDGRSSLPNGIITILSEFVSM</sequence>
<name>A0A9N9EME9_9GLOM</name>
<accession>A0A9N9EME9</accession>
<comment type="caution">
    <text evidence="1">The sequence shown here is derived from an EMBL/GenBank/DDBJ whole genome shotgun (WGS) entry which is preliminary data.</text>
</comment>
<evidence type="ECO:0000313" key="1">
    <source>
        <dbReference type="EMBL" id="CAG8681513.1"/>
    </source>
</evidence>